<dbReference type="AlphaFoldDB" id="A0A8T2T8J4"/>
<dbReference type="EMBL" id="CM035420">
    <property type="protein sequence ID" value="KAH7405108.1"/>
    <property type="molecule type" value="Genomic_DNA"/>
</dbReference>
<protein>
    <recommendedName>
        <fullName evidence="5">HMA domain-containing protein</fullName>
    </recommendedName>
</protein>
<reference evidence="6" key="1">
    <citation type="submission" date="2021-08" db="EMBL/GenBank/DDBJ databases">
        <title>WGS assembly of Ceratopteris richardii.</title>
        <authorList>
            <person name="Marchant D.B."/>
            <person name="Chen G."/>
            <person name="Jenkins J."/>
            <person name="Shu S."/>
            <person name="Leebens-Mack J."/>
            <person name="Grimwood J."/>
            <person name="Schmutz J."/>
            <person name="Soltis P."/>
            <person name="Soltis D."/>
            <person name="Chen Z.-H."/>
        </authorList>
    </citation>
    <scope>NUCLEOTIDE SEQUENCE</scope>
    <source>
        <strain evidence="6">Whitten #5841</strain>
        <tissue evidence="6">Leaf</tissue>
    </source>
</reference>
<dbReference type="PROSITE" id="PS50846">
    <property type="entry name" value="HMA_2"/>
    <property type="match status" value="1"/>
</dbReference>
<evidence type="ECO:0000313" key="7">
    <source>
        <dbReference type="Proteomes" id="UP000825935"/>
    </source>
</evidence>
<keyword evidence="1" id="KW-0479">Metal-binding</keyword>
<keyword evidence="2" id="KW-0636">Prenylation</keyword>
<dbReference type="Proteomes" id="UP000825935">
    <property type="component" value="Chromosome 15"/>
</dbReference>
<dbReference type="GO" id="GO:0046872">
    <property type="term" value="F:metal ion binding"/>
    <property type="evidence" value="ECO:0007669"/>
    <property type="project" value="UniProtKB-KW"/>
</dbReference>
<dbReference type="Pfam" id="PF00403">
    <property type="entry name" value="HMA"/>
    <property type="match status" value="1"/>
</dbReference>
<name>A0A8T2T8J4_CERRI</name>
<feature type="compositionally biased region" description="Basic and acidic residues" evidence="4">
    <location>
        <begin position="120"/>
        <end position="131"/>
    </location>
</feature>
<sequence>MAPSEVTSYRLKAPAKVQEISLKVFIHCEGCKRKVKKFLYQVDGVEAVTVDAQLGKVTVTGLFDSKCVLEKIVEAGKVAEVIATKPLNNGRQGPQPKNPPKREKKVRFTEDVTGAGDNHNGNDEKMTESAKGRSNSSNNNHSNSGSTGSDRIGYGEDENKKKADNGGLDSPGPTKSTVHKSIATRMVETGYSVESADYATHFFSDENVNGCYIL</sequence>
<evidence type="ECO:0000256" key="2">
    <source>
        <dbReference type="ARBA" id="ARBA00023289"/>
    </source>
</evidence>
<feature type="domain" description="HMA" evidence="5">
    <location>
        <begin position="17"/>
        <end position="80"/>
    </location>
</feature>
<dbReference type="PANTHER" id="PTHR45868:SF93">
    <property type="entry name" value="OS12G0144600 PROTEIN"/>
    <property type="match status" value="1"/>
</dbReference>
<keyword evidence="7" id="KW-1185">Reference proteome</keyword>
<feature type="compositionally biased region" description="Low complexity" evidence="4">
    <location>
        <begin position="134"/>
        <end position="149"/>
    </location>
</feature>
<dbReference type="Gene3D" id="3.30.70.100">
    <property type="match status" value="1"/>
</dbReference>
<comment type="caution">
    <text evidence="6">The sequence shown here is derived from an EMBL/GenBank/DDBJ whole genome shotgun (WGS) entry which is preliminary data.</text>
</comment>
<dbReference type="PANTHER" id="PTHR45868">
    <property type="entry name" value="HEAVY METAL-ASSOCIATED ISOPRENYLATED PLANT PROTEIN 33-RELATED"/>
    <property type="match status" value="1"/>
</dbReference>
<feature type="compositionally biased region" description="Basic and acidic residues" evidence="4">
    <location>
        <begin position="153"/>
        <end position="164"/>
    </location>
</feature>
<evidence type="ECO:0000256" key="3">
    <source>
        <dbReference type="ARBA" id="ARBA00024045"/>
    </source>
</evidence>
<organism evidence="6 7">
    <name type="scientific">Ceratopteris richardii</name>
    <name type="common">Triangle waterfern</name>
    <dbReference type="NCBI Taxonomy" id="49495"/>
    <lineage>
        <taxon>Eukaryota</taxon>
        <taxon>Viridiplantae</taxon>
        <taxon>Streptophyta</taxon>
        <taxon>Embryophyta</taxon>
        <taxon>Tracheophyta</taxon>
        <taxon>Polypodiopsida</taxon>
        <taxon>Polypodiidae</taxon>
        <taxon>Polypodiales</taxon>
        <taxon>Pteridineae</taxon>
        <taxon>Pteridaceae</taxon>
        <taxon>Parkerioideae</taxon>
        <taxon>Ceratopteris</taxon>
    </lineage>
</organism>
<dbReference type="SUPFAM" id="SSF55008">
    <property type="entry name" value="HMA, heavy metal-associated domain"/>
    <property type="match status" value="1"/>
</dbReference>
<dbReference type="InterPro" id="IPR006121">
    <property type="entry name" value="HMA_dom"/>
</dbReference>
<gene>
    <name evidence="6" type="ORF">KP509_15G056700</name>
</gene>
<comment type="similarity">
    <text evidence="3">Belongs to the HIPP family.</text>
</comment>
<dbReference type="OrthoDB" id="689350at2759"/>
<dbReference type="InterPro" id="IPR036163">
    <property type="entry name" value="HMA_dom_sf"/>
</dbReference>
<accession>A0A8T2T8J4</accession>
<evidence type="ECO:0000256" key="1">
    <source>
        <dbReference type="ARBA" id="ARBA00022723"/>
    </source>
</evidence>
<evidence type="ECO:0000313" key="6">
    <source>
        <dbReference type="EMBL" id="KAH7405108.1"/>
    </source>
</evidence>
<proteinExistence type="inferred from homology"/>
<keyword evidence="2" id="KW-0449">Lipoprotein</keyword>
<evidence type="ECO:0000259" key="5">
    <source>
        <dbReference type="PROSITE" id="PS50846"/>
    </source>
</evidence>
<evidence type="ECO:0000256" key="4">
    <source>
        <dbReference type="SAM" id="MobiDB-lite"/>
    </source>
</evidence>
<feature type="region of interest" description="Disordered" evidence="4">
    <location>
        <begin position="86"/>
        <end position="179"/>
    </location>
</feature>
<dbReference type="CDD" id="cd00371">
    <property type="entry name" value="HMA"/>
    <property type="match status" value="1"/>
</dbReference>